<accession>A0A2H0VFR7</accession>
<sequence length="122" mass="14143">METLWLYRARYGWTEGHHPGGTALANLEKSHPRILGKRVGFLPNMGHILLWDEEREEVISQHDASLQPKGLIYIALDDDGLYDGWYDAENVDNVFRMFREHVEKRGGVFRRELSGLHGLWIA</sequence>
<comment type="caution">
    <text evidence="1">The sequence shown here is derived from an EMBL/GenBank/DDBJ whole genome shotgun (WGS) entry which is preliminary data.</text>
</comment>
<evidence type="ECO:0000313" key="2">
    <source>
        <dbReference type="Proteomes" id="UP000231466"/>
    </source>
</evidence>
<organism evidence="1 2">
    <name type="scientific">Candidatus Colwellbacteria bacterium CG10_big_fil_rev_8_21_14_0_10_42_22</name>
    <dbReference type="NCBI Taxonomy" id="1974540"/>
    <lineage>
        <taxon>Bacteria</taxon>
        <taxon>Candidatus Colwelliibacteriota</taxon>
    </lineage>
</organism>
<dbReference type="EMBL" id="PFAH01000008">
    <property type="protein sequence ID" value="PIR97903.1"/>
    <property type="molecule type" value="Genomic_DNA"/>
</dbReference>
<proteinExistence type="predicted"/>
<protein>
    <submittedName>
        <fullName evidence="1">Uncharacterized protein</fullName>
    </submittedName>
</protein>
<reference evidence="2" key="1">
    <citation type="submission" date="2017-09" db="EMBL/GenBank/DDBJ databases">
        <title>Depth-based differentiation of microbial function through sediment-hosted aquifers and enrichment of novel symbionts in the deep terrestrial subsurface.</title>
        <authorList>
            <person name="Probst A.J."/>
            <person name="Ladd B."/>
            <person name="Jarett J.K."/>
            <person name="Geller-Mcgrath D.E."/>
            <person name="Sieber C.M.K."/>
            <person name="Emerson J.B."/>
            <person name="Anantharaman K."/>
            <person name="Thomas B.C."/>
            <person name="Malmstrom R."/>
            <person name="Stieglmeier M."/>
            <person name="Klingl A."/>
            <person name="Woyke T."/>
            <person name="Ryan C.M."/>
            <person name="Banfield J.F."/>
        </authorList>
    </citation>
    <scope>NUCLEOTIDE SEQUENCE [LARGE SCALE GENOMIC DNA]</scope>
</reference>
<dbReference type="Proteomes" id="UP000231466">
    <property type="component" value="Unassembled WGS sequence"/>
</dbReference>
<evidence type="ECO:0000313" key="1">
    <source>
        <dbReference type="EMBL" id="PIR97903.1"/>
    </source>
</evidence>
<name>A0A2H0VFR7_9BACT</name>
<dbReference type="AlphaFoldDB" id="A0A2H0VFR7"/>
<gene>
    <name evidence="1" type="ORF">COT89_02425</name>
</gene>